<keyword evidence="2" id="KW-1133">Transmembrane helix</keyword>
<dbReference type="PANTHER" id="PTHR21666">
    <property type="entry name" value="PEPTIDASE-RELATED"/>
    <property type="match status" value="1"/>
</dbReference>
<accession>A0A2H0YSB7</accession>
<dbReference type="GO" id="GO:0004222">
    <property type="term" value="F:metalloendopeptidase activity"/>
    <property type="evidence" value="ECO:0007669"/>
    <property type="project" value="TreeGrafter"/>
</dbReference>
<dbReference type="InterPro" id="IPR050570">
    <property type="entry name" value="Cell_wall_metabolism_enzyme"/>
</dbReference>
<comment type="caution">
    <text evidence="4">The sequence shown here is derived from an EMBL/GenBank/DDBJ whole genome shotgun (WGS) entry which is preliminary data.</text>
</comment>
<dbReference type="CDD" id="cd12797">
    <property type="entry name" value="M23_peptidase"/>
    <property type="match status" value="1"/>
</dbReference>
<dbReference type="Pfam" id="PF01551">
    <property type="entry name" value="Peptidase_M23"/>
    <property type="match status" value="1"/>
</dbReference>
<keyword evidence="1" id="KW-0732">Signal</keyword>
<keyword evidence="2" id="KW-0812">Transmembrane</keyword>
<dbReference type="Gene3D" id="2.70.70.10">
    <property type="entry name" value="Glucose Permease (Domain IIA)"/>
    <property type="match status" value="1"/>
</dbReference>
<organism evidence="4 5">
    <name type="scientific">Candidatus Kerfeldbacteria bacterium CG08_land_8_20_14_0_20_42_7</name>
    <dbReference type="NCBI Taxonomy" id="2014245"/>
    <lineage>
        <taxon>Bacteria</taxon>
        <taxon>Candidatus Kerfeldiibacteriota</taxon>
    </lineage>
</organism>
<evidence type="ECO:0000256" key="1">
    <source>
        <dbReference type="ARBA" id="ARBA00022729"/>
    </source>
</evidence>
<dbReference type="AlphaFoldDB" id="A0A2H0YSB7"/>
<gene>
    <name evidence="4" type="ORF">COT25_03305</name>
</gene>
<dbReference type="EMBL" id="PEXV01000113">
    <property type="protein sequence ID" value="PIS41394.1"/>
    <property type="molecule type" value="Genomic_DNA"/>
</dbReference>
<dbReference type="SUPFAM" id="SSF51261">
    <property type="entry name" value="Duplicated hybrid motif"/>
    <property type="match status" value="1"/>
</dbReference>
<dbReference type="Proteomes" id="UP000228711">
    <property type="component" value="Unassembled WGS sequence"/>
</dbReference>
<dbReference type="PANTHER" id="PTHR21666:SF289">
    <property type="entry name" value="L-ALA--D-GLU ENDOPEPTIDASE"/>
    <property type="match status" value="1"/>
</dbReference>
<feature type="domain" description="M23ase beta-sheet core" evidence="3">
    <location>
        <begin position="103"/>
        <end position="206"/>
    </location>
</feature>
<evidence type="ECO:0000313" key="4">
    <source>
        <dbReference type="EMBL" id="PIS41394.1"/>
    </source>
</evidence>
<sequence>MDMQRNFFIICAAIFIGIAFFVWISNHPDITSENLSIQTKETNQAVENIQHTNTNTTLPTNIQEHPDSRIPLTNASDRVTKKPFGIYITPATSPVKLEKFSGHHTGTDFEILPGEEDMNVEVRAICDGVVRMKQRVSGYGGVFIQSCAIDSQEVTVLYGHFALGSISLKVEDSVKAGNAIGFLGAPYSQDTDGERKHLHLGIHKGDTISYRGYVSTESDLSDWMNAEPLL</sequence>
<evidence type="ECO:0000313" key="5">
    <source>
        <dbReference type="Proteomes" id="UP000228711"/>
    </source>
</evidence>
<keyword evidence="2" id="KW-0472">Membrane</keyword>
<feature type="transmembrane region" description="Helical" evidence="2">
    <location>
        <begin position="7"/>
        <end position="24"/>
    </location>
</feature>
<reference evidence="5" key="1">
    <citation type="submission" date="2017-09" db="EMBL/GenBank/DDBJ databases">
        <title>Depth-based differentiation of microbial function through sediment-hosted aquifers and enrichment of novel symbionts in the deep terrestrial subsurface.</title>
        <authorList>
            <person name="Probst A.J."/>
            <person name="Ladd B."/>
            <person name="Jarett J.K."/>
            <person name="Geller-Mcgrath D.E."/>
            <person name="Sieber C.M.K."/>
            <person name="Emerson J.B."/>
            <person name="Anantharaman K."/>
            <person name="Thomas B.C."/>
            <person name="Malmstrom R."/>
            <person name="Stieglmeier M."/>
            <person name="Klingl A."/>
            <person name="Woyke T."/>
            <person name="Ryan C.M."/>
            <person name="Banfield J.F."/>
        </authorList>
    </citation>
    <scope>NUCLEOTIDE SEQUENCE [LARGE SCALE GENOMIC DNA]</scope>
</reference>
<dbReference type="InterPro" id="IPR011055">
    <property type="entry name" value="Dup_hybrid_motif"/>
</dbReference>
<evidence type="ECO:0000256" key="2">
    <source>
        <dbReference type="SAM" id="Phobius"/>
    </source>
</evidence>
<name>A0A2H0YSB7_9BACT</name>
<proteinExistence type="predicted"/>
<protein>
    <recommendedName>
        <fullName evidence="3">M23ase beta-sheet core domain-containing protein</fullName>
    </recommendedName>
</protein>
<evidence type="ECO:0000259" key="3">
    <source>
        <dbReference type="Pfam" id="PF01551"/>
    </source>
</evidence>
<dbReference type="InterPro" id="IPR016047">
    <property type="entry name" value="M23ase_b-sheet_dom"/>
</dbReference>